<dbReference type="RefSeq" id="WP_121499728.1">
    <property type="nucleotide sequence ID" value="NZ_CP031217.1"/>
</dbReference>
<feature type="transmembrane region" description="Helical" evidence="2">
    <location>
        <begin position="82"/>
        <end position="106"/>
    </location>
</feature>
<gene>
    <name evidence="3" type="ORF">ABIV_0447</name>
    <name evidence="4" type="ORF">CRV05_10485</name>
</gene>
<organism evidence="4 6">
    <name type="scientific">Halarcobacter bivalviorum</name>
    <dbReference type="NCBI Taxonomy" id="663364"/>
    <lineage>
        <taxon>Bacteria</taxon>
        <taxon>Pseudomonadati</taxon>
        <taxon>Campylobacterota</taxon>
        <taxon>Epsilonproteobacteria</taxon>
        <taxon>Campylobacterales</taxon>
        <taxon>Arcobacteraceae</taxon>
        <taxon>Halarcobacter</taxon>
    </lineage>
</organism>
<feature type="region of interest" description="Disordered" evidence="1">
    <location>
        <begin position="251"/>
        <end position="281"/>
    </location>
</feature>
<accession>A0AAX2A556</accession>
<evidence type="ECO:0000313" key="5">
    <source>
        <dbReference type="Proteomes" id="UP000253850"/>
    </source>
</evidence>
<proteinExistence type="predicted"/>
<dbReference type="Proteomes" id="UP000289193">
    <property type="component" value="Unassembled WGS sequence"/>
</dbReference>
<feature type="region of interest" description="Disordered" evidence="1">
    <location>
        <begin position="1"/>
        <end position="73"/>
    </location>
</feature>
<keyword evidence="6" id="KW-1185">Reference proteome</keyword>
<evidence type="ECO:0000256" key="2">
    <source>
        <dbReference type="SAM" id="Phobius"/>
    </source>
</evidence>
<keyword evidence="2" id="KW-0812">Transmembrane</keyword>
<feature type="compositionally biased region" description="Low complexity" evidence="1">
    <location>
        <begin position="35"/>
        <end position="46"/>
    </location>
</feature>
<name>A0AAX2A556_9BACT</name>
<keyword evidence="2" id="KW-1133">Transmembrane helix</keyword>
<sequence length="390" mass="45570">MAEKTDQEIIEELGLEQDKDQNFDSNEDSLEPVPNNEEQNELTNTEGIDDVSQNSDYDNNTIENEDNDEAPVQKKKPKILKLLIAVIAGLSIILTIGTILYLTGFYDDEEVKEEMPKAQAIKVEKKPEVDINDIDKNKLNQKLKMLTKTEILDKEELEAEEKRIQEEEQKRKEAEQKALEDEKKKEEEKLAKEKEALEKEKQLLEERQVAIQKEQEEFLKFQAQIKQEFEDQKNQLLKELENKKTTSTMTEIVNDNKENSTTNTDEMKEETSTTSNNEETQVPTDVNLPIEETPIPTKEDEIMNANLFLPFINVAVIKGDLHKEYLEKIENIDKKISLCRDTKNRIEIYFGPYDSMKERTKVFNTLMESGYKEAYLVDFTKEEYEKRCKY</sequence>
<dbReference type="KEGG" id="hbv:ABIV_0447"/>
<protein>
    <recommendedName>
        <fullName evidence="7">SPOR domain-containing protein</fullName>
    </recommendedName>
</protein>
<keyword evidence="2" id="KW-0472">Membrane</keyword>
<evidence type="ECO:0000313" key="3">
    <source>
        <dbReference type="EMBL" id="AXH11468.1"/>
    </source>
</evidence>
<evidence type="ECO:0008006" key="7">
    <source>
        <dbReference type="Google" id="ProtNLM"/>
    </source>
</evidence>
<evidence type="ECO:0000313" key="4">
    <source>
        <dbReference type="EMBL" id="RXK09347.1"/>
    </source>
</evidence>
<evidence type="ECO:0000313" key="6">
    <source>
        <dbReference type="Proteomes" id="UP000289193"/>
    </source>
</evidence>
<dbReference type="EMBL" id="CP031217">
    <property type="protein sequence ID" value="AXH11468.1"/>
    <property type="molecule type" value="Genomic_DNA"/>
</dbReference>
<reference evidence="4 6" key="1">
    <citation type="submission" date="2017-10" db="EMBL/GenBank/DDBJ databases">
        <title>Genomics of the genus Arcobacter.</title>
        <authorList>
            <person name="Perez-Cataluna A."/>
            <person name="Figueras M.J."/>
        </authorList>
    </citation>
    <scope>NUCLEOTIDE SEQUENCE [LARGE SCALE GENOMIC DNA]</scope>
    <source>
        <strain evidence="4 6">CECT 7835</strain>
    </source>
</reference>
<dbReference type="Proteomes" id="UP000253850">
    <property type="component" value="Chromosome"/>
</dbReference>
<feature type="region of interest" description="Disordered" evidence="1">
    <location>
        <begin position="163"/>
        <end position="187"/>
    </location>
</feature>
<reference evidence="3 5" key="2">
    <citation type="submission" date="2018-07" db="EMBL/GenBank/DDBJ databases">
        <title>Complete genome of the Arcobacter bivalviorum type strain LMG 26154.</title>
        <authorList>
            <person name="Miller W.G."/>
            <person name="Yee E."/>
            <person name="Bono J.L."/>
        </authorList>
    </citation>
    <scope>NUCLEOTIDE SEQUENCE [LARGE SCALE GENOMIC DNA]</scope>
    <source>
        <strain evidence="3 5">LMG 26154</strain>
    </source>
</reference>
<dbReference type="AlphaFoldDB" id="A0AAX2A556"/>
<evidence type="ECO:0000256" key="1">
    <source>
        <dbReference type="SAM" id="MobiDB-lite"/>
    </source>
</evidence>
<feature type="compositionally biased region" description="Polar residues" evidence="1">
    <location>
        <begin position="251"/>
        <end position="264"/>
    </location>
</feature>
<dbReference type="EMBL" id="PDKM01000006">
    <property type="protein sequence ID" value="RXK09347.1"/>
    <property type="molecule type" value="Genomic_DNA"/>
</dbReference>